<evidence type="ECO:0000313" key="4">
    <source>
        <dbReference type="Proteomes" id="UP000550714"/>
    </source>
</evidence>
<evidence type="ECO:0000259" key="2">
    <source>
        <dbReference type="PROSITE" id="PS51186"/>
    </source>
</evidence>
<dbReference type="Gene3D" id="3.40.630.30">
    <property type="match status" value="1"/>
</dbReference>
<dbReference type="EMBL" id="JACHWU010000001">
    <property type="protein sequence ID" value="MBB3049656.1"/>
    <property type="molecule type" value="Genomic_DNA"/>
</dbReference>
<evidence type="ECO:0000313" key="3">
    <source>
        <dbReference type="EMBL" id="MBB3049656.1"/>
    </source>
</evidence>
<feature type="domain" description="N-acetyltransferase" evidence="2">
    <location>
        <begin position="39"/>
        <end position="246"/>
    </location>
</feature>
<dbReference type="Proteomes" id="UP000550714">
    <property type="component" value="Unassembled WGS sequence"/>
</dbReference>
<dbReference type="Pfam" id="PF00583">
    <property type="entry name" value="Acetyltransf_1"/>
    <property type="match status" value="1"/>
</dbReference>
<evidence type="ECO:0000256" key="1">
    <source>
        <dbReference type="SAM" id="MobiDB-lite"/>
    </source>
</evidence>
<keyword evidence="4" id="KW-1185">Reference proteome</keyword>
<feature type="compositionally biased region" description="Acidic residues" evidence="1">
    <location>
        <begin position="177"/>
        <end position="187"/>
    </location>
</feature>
<gene>
    <name evidence="3" type="ORF">FHS23_000651</name>
</gene>
<name>A0A839RW65_9PSEU</name>
<sequence length="278" mass="29497">MPVLLALRASGVRAVSVGAGGCGFTRLRGRVSPGGLVPRRIVGVTLDNLEQLPRQCRRCVYWELAPHLKQQAEEFGETEVEKEAWVSGVLLEWGSCGRIVYSGKLPVGFVLYAPPNAVPRSDAFPTSPPSPDAVLLTAFHILPEFRGGGLGRLLVQAVAKDLTRRGVKAIEAFGDAGPEDPDSEDDTGASAGSEAAASAESGTRVVSAGGDDDGHSCVVPAAFLQSVGFKTVRPHPRWPRLRLELRSSITWKEDVEAALEKLLGEVTMTTATSSSSRA</sequence>
<dbReference type="SUPFAM" id="SSF55729">
    <property type="entry name" value="Acyl-CoA N-acyltransferases (Nat)"/>
    <property type="match status" value="1"/>
</dbReference>
<dbReference type="InterPro" id="IPR000182">
    <property type="entry name" value="GNAT_dom"/>
</dbReference>
<protein>
    <submittedName>
        <fullName evidence="3">GNAT superfamily N-acetyltransferase</fullName>
    </submittedName>
</protein>
<comment type="caution">
    <text evidence="3">The sequence shown here is derived from an EMBL/GenBank/DDBJ whole genome shotgun (WGS) entry which is preliminary data.</text>
</comment>
<feature type="compositionally biased region" description="Low complexity" evidence="1">
    <location>
        <begin position="188"/>
        <end position="202"/>
    </location>
</feature>
<dbReference type="InterPro" id="IPR016181">
    <property type="entry name" value="Acyl_CoA_acyltransferase"/>
</dbReference>
<dbReference type="AlphaFoldDB" id="A0A839RW65"/>
<feature type="region of interest" description="Disordered" evidence="1">
    <location>
        <begin position="173"/>
        <end position="209"/>
    </location>
</feature>
<dbReference type="PROSITE" id="PS51186">
    <property type="entry name" value="GNAT"/>
    <property type="match status" value="1"/>
</dbReference>
<proteinExistence type="predicted"/>
<keyword evidence="3" id="KW-0808">Transferase</keyword>
<dbReference type="CDD" id="cd04301">
    <property type="entry name" value="NAT_SF"/>
    <property type="match status" value="1"/>
</dbReference>
<accession>A0A839RW65</accession>
<reference evidence="3 4" key="1">
    <citation type="submission" date="2020-08" db="EMBL/GenBank/DDBJ databases">
        <title>Genomic Encyclopedia of Type Strains, Phase III (KMG-III): the genomes of soil and plant-associated and newly described type strains.</title>
        <authorList>
            <person name="Whitman W."/>
        </authorList>
    </citation>
    <scope>NUCLEOTIDE SEQUENCE [LARGE SCALE GENOMIC DNA]</scope>
    <source>
        <strain evidence="3 4">CECT 8577</strain>
    </source>
</reference>
<dbReference type="GO" id="GO:0016747">
    <property type="term" value="F:acyltransferase activity, transferring groups other than amino-acyl groups"/>
    <property type="evidence" value="ECO:0007669"/>
    <property type="project" value="InterPro"/>
</dbReference>
<organism evidence="3 4">
    <name type="scientific">Prauserella isguenensis</name>
    <dbReference type="NCBI Taxonomy" id="1470180"/>
    <lineage>
        <taxon>Bacteria</taxon>
        <taxon>Bacillati</taxon>
        <taxon>Actinomycetota</taxon>
        <taxon>Actinomycetes</taxon>
        <taxon>Pseudonocardiales</taxon>
        <taxon>Pseudonocardiaceae</taxon>
        <taxon>Prauserella</taxon>
    </lineage>
</organism>